<dbReference type="Pfam" id="PF03358">
    <property type="entry name" value="FMN_red"/>
    <property type="match status" value="1"/>
</dbReference>
<keyword evidence="3" id="KW-1185">Reference proteome</keyword>
<dbReference type="InterPro" id="IPR029039">
    <property type="entry name" value="Flavoprotein-like_sf"/>
</dbReference>
<comment type="caution">
    <text evidence="2">The sequence shown here is derived from an EMBL/GenBank/DDBJ whole genome shotgun (WGS) entry which is preliminary data.</text>
</comment>
<name>A0ABT9PKR7_9ACTO</name>
<proteinExistence type="predicted"/>
<dbReference type="Proteomes" id="UP001230145">
    <property type="component" value="Unassembled WGS sequence"/>
</dbReference>
<feature type="domain" description="NADPH-dependent FMN reductase-like" evidence="1">
    <location>
        <begin position="1"/>
        <end position="142"/>
    </location>
</feature>
<accession>A0ABT9PKR7</accession>
<evidence type="ECO:0000313" key="2">
    <source>
        <dbReference type="EMBL" id="MDP9832710.1"/>
    </source>
</evidence>
<organism evidence="2 3">
    <name type="scientific">Trueperella abortisuis</name>
    <dbReference type="NCBI Taxonomy" id="445930"/>
    <lineage>
        <taxon>Bacteria</taxon>
        <taxon>Bacillati</taxon>
        <taxon>Actinomycetota</taxon>
        <taxon>Actinomycetes</taxon>
        <taxon>Actinomycetales</taxon>
        <taxon>Actinomycetaceae</taxon>
        <taxon>Trueperella</taxon>
    </lineage>
</organism>
<gene>
    <name evidence="2" type="ORF">J2S45_001389</name>
</gene>
<dbReference type="EMBL" id="JAUSQL010000001">
    <property type="protein sequence ID" value="MDP9832710.1"/>
    <property type="molecule type" value="Genomic_DNA"/>
</dbReference>
<protein>
    <submittedName>
        <fullName evidence="2">Chromate reductase</fullName>
    </submittedName>
</protein>
<dbReference type="Gene3D" id="3.40.50.360">
    <property type="match status" value="1"/>
</dbReference>
<reference evidence="2 3" key="1">
    <citation type="submission" date="2023-07" db="EMBL/GenBank/DDBJ databases">
        <title>Sequencing the genomes of 1000 actinobacteria strains.</title>
        <authorList>
            <person name="Klenk H.-P."/>
        </authorList>
    </citation>
    <scope>NUCLEOTIDE SEQUENCE [LARGE SCALE GENOMIC DNA]</scope>
    <source>
        <strain evidence="2 3">DSM 19515</strain>
    </source>
</reference>
<evidence type="ECO:0000259" key="1">
    <source>
        <dbReference type="Pfam" id="PF03358"/>
    </source>
</evidence>
<sequence>MKIVYLVGSPSETSINRKLAEAIVELAPEGVEMVEAEITNLPFYNRDLDGNYPETAVKFKELIASADGVLLITPEHNRMFSALLHNAIEWTSRPVGQWDLAGKPIAIAGTSASGIGTSLAQAHLRSTLLFFNPKLMTQPEAYIDATRTGQLEDGAITNEATREILANFIGAFAQFVENNK</sequence>
<evidence type="ECO:0000313" key="3">
    <source>
        <dbReference type="Proteomes" id="UP001230145"/>
    </source>
</evidence>
<dbReference type="PANTHER" id="PTHR30543:SF21">
    <property type="entry name" value="NAD(P)H-DEPENDENT FMN REDUCTASE LOT6"/>
    <property type="match status" value="1"/>
</dbReference>
<dbReference type="InterPro" id="IPR005025">
    <property type="entry name" value="FMN_Rdtase-like_dom"/>
</dbReference>
<dbReference type="RefSeq" id="WP_307634955.1">
    <property type="nucleotide sequence ID" value="NZ_CP133407.1"/>
</dbReference>
<dbReference type="InterPro" id="IPR050712">
    <property type="entry name" value="NAD(P)H-dep_reductase"/>
</dbReference>
<dbReference type="SUPFAM" id="SSF52218">
    <property type="entry name" value="Flavoproteins"/>
    <property type="match status" value="1"/>
</dbReference>
<dbReference type="PANTHER" id="PTHR30543">
    <property type="entry name" value="CHROMATE REDUCTASE"/>
    <property type="match status" value="1"/>
</dbReference>